<dbReference type="Proteomes" id="UP000198518">
    <property type="component" value="Unassembled WGS sequence"/>
</dbReference>
<dbReference type="OrthoDB" id="303624at2157"/>
<name>A0A1I0NHR0_9EURY</name>
<gene>
    <name evidence="2" type="ORF">SAMN04487945_0871</name>
</gene>
<reference evidence="2 3" key="1">
    <citation type="submission" date="2016-10" db="EMBL/GenBank/DDBJ databases">
        <authorList>
            <person name="de Groot N.N."/>
        </authorList>
    </citation>
    <scope>NUCLEOTIDE SEQUENCE [LARGE SCALE GENOMIC DNA]</scope>
    <source>
        <strain evidence="2 3">CGMCC 1.5337</strain>
    </source>
</reference>
<keyword evidence="3" id="KW-1185">Reference proteome</keyword>
<dbReference type="Gene3D" id="1.10.443.10">
    <property type="entry name" value="Intergrase catalytic core"/>
    <property type="match status" value="1"/>
</dbReference>
<dbReference type="InterPro" id="IPR011010">
    <property type="entry name" value="DNA_brk_join_enz"/>
</dbReference>
<evidence type="ECO:0000313" key="2">
    <source>
        <dbReference type="EMBL" id="SEW00708.1"/>
    </source>
</evidence>
<dbReference type="RefSeq" id="WP_089668152.1">
    <property type="nucleotide sequence ID" value="NZ_FOJA01000001.1"/>
</dbReference>
<dbReference type="GO" id="GO:0003677">
    <property type="term" value="F:DNA binding"/>
    <property type="evidence" value="ECO:0007669"/>
    <property type="project" value="InterPro"/>
</dbReference>
<dbReference type="STRING" id="355548.SAMN04487945_0871"/>
<organism evidence="2 3">
    <name type="scientific">Halobacterium jilantaiense</name>
    <dbReference type="NCBI Taxonomy" id="355548"/>
    <lineage>
        <taxon>Archaea</taxon>
        <taxon>Methanobacteriati</taxon>
        <taxon>Methanobacteriota</taxon>
        <taxon>Stenosarchaea group</taxon>
        <taxon>Halobacteria</taxon>
        <taxon>Halobacteriales</taxon>
        <taxon>Halobacteriaceae</taxon>
        <taxon>Halobacterium</taxon>
    </lineage>
</organism>
<dbReference type="GO" id="GO:0006310">
    <property type="term" value="P:DNA recombination"/>
    <property type="evidence" value="ECO:0007669"/>
    <property type="project" value="UniProtKB-KW"/>
</dbReference>
<protein>
    <recommendedName>
        <fullName evidence="4">Phage integrase family protein</fullName>
    </recommendedName>
</protein>
<evidence type="ECO:0008006" key="4">
    <source>
        <dbReference type="Google" id="ProtNLM"/>
    </source>
</evidence>
<dbReference type="GO" id="GO:0015074">
    <property type="term" value="P:DNA integration"/>
    <property type="evidence" value="ECO:0007669"/>
    <property type="project" value="InterPro"/>
</dbReference>
<dbReference type="SUPFAM" id="SSF56349">
    <property type="entry name" value="DNA breaking-rejoining enzymes"/>
    <property type="match status" value="1"/>
</dbReference>
<evidence type="ECO:0000313" key="3">
    <source>
        <dbReference type="Proteomes" id="UP000198518"/>
    </source>
</evidence>
<proteinExistence type="predicted"/>
<accession>A0A1I0NHR0</accession>
<dbReference type="EMBL" id="FOJA01000001">
    <property type="protein sequence ID" value="SEW00708.1"/>
    <property type="molecule type" value="Genomic_DNA"/>
</dbReference>
<dbReference type="AlphaFoldDB" id="A0A1I0NHR0"/>
<sequence length="434" mass="51128">MTHRSDDDPDDTDEYRNWTHNLESLQEIGDDILHDWRNQKPKSPRDYPAVRWLNDNGYSHLRWVLREKHDMGTREFFVLLTSAGGQEGYQWHIENVATISLAKNYLDDRVECREWQNSTKQTNRSRLNDVLRRFAEKYGDSDIIAHANNPSLQTDLYTTFKVIVKDLREELGSKESAFKQLRAAHRFFEWLERSGRIEYDPMENLEDEFKWDWDAEPTPLNDEQVAQLWITAETDEERMLVIGYCVWGVRTRELPAIHADQFQFDQQNPVVNFEEEQRKNGQGEVSLLFGLETLATLLDKRARQPDWNGYLFPSPKADREFLCAKQAREKFKDLCRRADVTIDGDVATPKHGRSAYYNVLADAETELLEMIAQIAEEQGSKDLKSVRDYYLTEERRDRYRRIFFRHRIRNVLPDDAYADSSDGISFDSSLDDFE</sequence>
<evidence type="ECO:0000256" key="1">
    <source>
        <dbReference type="ARBA" id="ARBA00023172"/>
    </source>
</evidence>
<dbReference type="InterPro" id="IPR013762">
    <property type="entry name" value="Integrase-like_cat_sf"/>
</dbReference>
<keyword evidence="1" id="KW-0233">DNA recombination</keyword>